<name>T1AGJ7_9ZZZZ</name>
<sequence>DAQHDSREVRIGDLYCAVEGQRFNGHDFIGEALERGAVAICAHHEEAVPEDVPRILVPDVRAALGPLSAKVHGHPSLRLRVYGVTGTNGKTTTTYLLRHVLQAVDRRVDLIGTVERTVGGEAYKSKRTTPEATDLQRWFAQMLEQGTEDVVIEVSSH</sequence>
<dbReference type="InterPro" id="IPR036565">
    <property type="entry name" value="Mur-like_cat_sf"/>
</dbReference>
<dbReference type="PANTHER" id="PTHR23135:SF4">
    <property type="entry name" value="UDP-N-ACETYLMURAMOYL-L-ALANYL-D-GLUTAMATE--2,6-DIAMINOPIMELATE LIGASE MURE HOMOLOG, CHLOROPLASTIC"/>
    <property type="match status" value="1"/>
</dbReference>
<reference evidence="3" key="1">
    <citation type="submission" date="2013-08" db="EMBL/GenBank/DDBJ databases">
        <authorList>
            <person name="Mendez C."/>
            <person name="Richter M."/>
            <person name="Ferrer M."/>
            <person name="Sanchez J."/>
        </authorList>
    </citation>
    <scope>NUCLEOTIDE SEQUENCE</scope>
</reference>
<accession>T1AGJ7</accession>
<dbReference type="GO" id="GO:0005524">
    <property type="term" value="F:ATP binding"/>
    <property type="evidence" value="ECO:0007669"/>
    <property type="project" value="InterPro"/>
</dbReference>
<evidence type="ECO:0000259" key="2">
    <source>
        <dbReference type="Pfam" id="PF08245"/>
    </source>
</evidence>
<dbReference type="SUPFAM" id="SSF63418">
    <property type="entry name" value="MurE/MurF N-terminal domain"/>
    <property type="match status" value="1"/>
</dbReference>
<dbReference type="GO" id="GO:0016881">
    <property type="term" value="F:acid-amino acid ligase activity"/>
    <property type="evidence" value="ECO:0007669"/>
    <property type="project" value="InterPro"/>
</dbReference>
<dbReference type="SUPFAM" id="SSF53623">
    <property type="entry name" value="MurD-like peptide ligases, catalytic domain"/>
    <property type="match status" value="1"/>
</dbReference>
<protein>
    <submittedName>
        <fullName evidence="3">UDP-N-acetylmuramyl-tripeptide synthetase</fullName>
    </submittedName>
</protein>
<comment type="caution">
    <text evidence="3">The sequence shown here is derived from an EMBL/GenBank/DDBJ whole genome shotgun (WGS) entry which is preliminary data.</text>
</comment>
<feature type="non-terminal residue" evidence="3">
    <location>
        <position position="157"/>
    </location>
</feature>
<dbReference type="AlphaFoldDB" id="T1AGJ7"/>
<evidence type="ECO:0000259" key="1">
    <source>
        <dbReference type="Pfam" id="PF01225"/>
    </source>
</evidence>
<feature type="domain" description="Mur ligase N-terminal catalytic" evidence="1">
    <location>
        <begin position="4"/>
        <end position="69"/>
    </location>
</feature>
<dbReference type="PANTHER" id="PTHR23135">
    <property type="entry name" value="MUR LIGASE FAMILY MEMBER"/>
    <property type="match status" value="1"/>
</dbReference>
<dbReference type="InterPro" id="IPR000713">
    <property type="entry name" value="Mur_ligase_N"/>
</dbReference>
<dbReference type="Pfam" id="PF01225">
    <property type="entry name" value="Mur_ligase"/>
    <property type="match status" value="1"/>
</dbReference>
<feature type="non-terminal residue" evidence="3">
    <location>
        <position position="1"/>
    </location>
</feature>
<organism evidence="3">
    <name type="scientific">mine drainage metagenome</name>
    <dbReference type="NCBI Taxonomy" id="410659"/>
    <lineage>
        <taxon>unclassified sequences</taxon>
        <taxon>metagenomes</taxon>
        <taxon>ecological metagenomes</taxon>
    </lineage>
</organism>
<gene>
    <name evidence="3" type="ORF">B1A_11812</name>
</gene>
<proteinExistence type="predicted"/>
<dbReference type="Pfam" id="PF08245">
    <property type="entry name" value="Mur_ligase_M"/>
    <property type="match status" value="1"/>
</dbReference>
<dbReference type="InterPro" id="IPR013221">
    <property type="entry name" value="Mur_ligase_cen"/>
</dbReference>
<dbReference type="Gene3D" id="3.40.1390.10">
    <property type="entry name" value="MurE/MurF, N-terminal domain"/>
    <property type="match status" value="1"/>
</dbReference>
<feature type="domain" description="Mur ligase central" evidence="2">
    <location>
        <begin position="84"/>
        <end position="157"/>
    </location>
</feature>
<reference evidence="3" key="2">
    <citation type="journal article" date="2014" name="ISME J.">
        <title>Microbial stratification in low pH oxic and suboxic macroscopic growths along an acid mine drainage.</title>
        <authorList>
            <person name="Mendez-Garcia C."/>
            <person name="Mesa V."/>
            <person name="Sprenger R.R."/>
            <person name="Richter M."/>
            <person name="Diez M.S."/>
            <person name="Solano J."/>
            <person name="Bargiela R."/>
            <person name="Golyshina O.V."/>
            <person name="Manteca A."/>
            <person name="Ramos J.L."/>
            <person name="Gallego J.R."/>
            <person name="Llorente I."/>
            <person name="Martins Dos Santos V.A."/>
            <person name="Jensen O.N."/>
            <person name="Pelaez A.I."/>
            <person name="Sanchez J."/>
            <person name="Ferrer M."/>
        </authorList>
    </citation>
    <scope>NUCLEOTIDE SEQUENCE</scope>
</reference>
<evidence type="ECO:0000313" key="3">
    <source>
        <dbReference type="EMBL" id="EQD55773.1"/>
    </source>
</evidence>
<dbReference type="EMBL" id="AUZX01008488">
    <property type="protein sequence ID" value="EQD55773.1"/>
    <property type="molecule type" value="Genomic_DNA"/>
</dbReference>
<dbReference type="InterPro" id="IPR035911">
    <property type="entry name" value="MurE/MurF_N"/>
</dbReference>
<dbReference type="Gene3D" id="3.40.1190.10">
    <property type="entry name" value="Mur-like, catalytic domain"/>
    <property type="match status" value="1"/>
</dbReference>